<gene>
    <name evidence="1" type="ORF">LPB136_13620</name>
</gene>
<evidence type="ECO:0000313" key="2">
    <source>
        <dbReference type="Proteomes" id="UP000181898"/>
    </source>
</evidence>
<keyword evidence="2" id="KW-1185">Reference proteome</keyword>
<proteinExistence type="predicted"/>
<protein>
    <submittedName>
        <fullName evidence="1">Uncharacterized protein</fullName>
    </submittedName>
</protein>
<dbReference type="EMBL" id="CP018155">
    <property type="protein sequence ID" value="APG66347.1"/>
    <property type="molecule type" value="Genomic_DNA"/>
</dbReference>
<dbReference type="KEGG" id="ten:LPB136_13620"/>
<organism evidence="1 2">
    <name type="scientific">Tenacibaculum todarodis</name>
    <dbReference type="NCBI Taxonomy" id="1850252"/>
    <lineage>
        <taxon>Bacteria</taxon>
        <taxon>Pseudomonadati</taxon>
        <taxon>Bacteroidota</taxon>
        <taxon>Flavobacteriia</taxon>
        <taxon>Flavobacteriales</taxon>
        <taxon>Flavobacteriaceae</taxon>
        <taxon>Tenacibaculum</taxon>
    </lineage>
</organism>
<dbReference type="STRING" id="1850252.LPB136_13620"/>
<dbReference type="RefSeq" id="WP_072556851.1">
    <property type="nucleotide sequence ID" value="NZ_CP018155.1"/>
</dbReference>
<reference evidence="1 2" key="1">
    <citation type="submission" date="2016-11" db="EMBL/GenBank/DDBJ databases">
        <title>Tenacibaculum sp. LPB0136, isolated from marine environment.</title>
        <authorList>
            <person name="Kim E."/>
            <person name="Yi H."/>
        </authorList>
    </citation>
    <scope>NUCLEOTIDE SEQUENCE [LARGE SCALE GENOMIC DNA]</scope>
    <source>
        <strain evidence="1 2">LPB0136</strain>
    </source>
</reference>
<dbReference type="AlphaFoldDB" id="A0A1L3JMI0"/>
<name>A0A1L3JMI0_9FLAO</name>
<evidence type="ECO:0000313" key="1">
    <source>
        <dbReference type="EMBL" id="APG66347.1"/>
    </source>
</evidence>
<accession>A0A1L3JMI0</accession>
<dbReference type="Proteomes" id="UP000181898">
    <property type="component" value="Chromosome"/>
</dbReference>
<sequence>MGHLQKLGVTDLDKDTQQMLDKAVQFLDEEIVEKYDDLLKRAAKIKAKNGQKKYEEFLKQNHLSYFALQYLYMRSFYIDKQFNKKTREAVDYYTQQSATYWNDYNLYAKGKLH</sequence>